<dbReference type="EMBL" id="CP046401">
    <property type="protein sequence ID" value="QGY48225.1"/>
    <property type="molecule type" value="Genomic_DNA"/>
</dbReference>
<sequence length="320" mass="37432">MKVLILCAAFFISCSNRKKNDIITIGVCTDVHLPTMHDAEYRIQTFIDSMNAINPDFIIELGNFGIPKKEYLLYFDIWNSFKGEKYHVIGNHEMDGGTSREDAIEFRKMKSGYYSFDKKGFHCIILDGNDKKSPEDKGYKQFVGPKQIEWLKSDLTNSMRPIIVFSHQGLQLYHGAEEDYGVENHKEIQAIFEKHNSENPDKKVIACFNGHSHWDFAEKIDGIWYVTITSMSYHWLGDNYEHILYSEEVDKNFKWIKYTAPFKEPLFTVIEISKKGYIKIKGKETDWVGPSPWELGYPERIKKYMRPEISSRELKFTLVE</sequence>
<accession>A0A6I6JZ34</accession>
<dbReference type="PANTHER" id="PTHR43143">
    <property type="entry name" value="METALLOPHOSPHOESTERASE, CALCINEURIN SUPERFAMILY"/>
    <property type="match status" value="1"/>
</dbReference>
<name>A0A6I6JZ34_9BACT</name>
<dbReference type="InterPro" id="IPR051918">
    <property type="entry name" value="STPP_CPPED1"/>
</dbReference>
<dbReference type="SUPFAM" id="SSF56300">
    <property type="entry name" value="Metallo-dependent phosphatases"/>
    <property type="match status" value="1"/>
</dbReference>
<organism evidence="1 2">
    <name type="scientific">Maribellus comscasis</name>
    <dbReference type="NCBI Taxonomy" id="2681766"/>
    <lineage>
        <taxon>Bacteria</taxon>
        <taxon>Pseudomonadati</taxon>
        <taxon>Bacteroidota</taxon>
        <taxon>Bacteroidia</taxon>
        <taxon>Marinilabiliales</taxon>
        <taxon>Prolixibacteraceae</taxon>
        <taxon>Maribellus</taxon>
    </lineage>
</organism>
<keyword evidence="2" id="KW-1185">Reference proteome</keyword>
<dbReference type="AlphaFoldDB" id="A0A6I6JZ34"/>
<gene>
    <name evidence="1" type="ORF">GM418_26105</name>
</gene>
<reference evidence="1 2" key="1">
    <citation type="submission" date="2019-11" db="EMBL/GenBank/DDBJ databases">
        <authorList>
            <person name="Zheng R.K."/>
            <person name="Sun C.M."/>
        </authorList>
    </citation>
    <scope>NUCLEOTIDE SEQUENCE [LARGE SCALE GENOMIC DNA]</scope>
    <source>
        <strain evidence="1 2">WC007</strain>
    </source>
</reference>
<protein>
    <submittedName>
        <fullName evidence="1">Metallophosphoesterase</fullName>
    </submittedName>
</protein>
<dbReference type="Gene3D" id="3.60.21.10">
    <property type="match status" value="1"/>
</dbReference>
<evidence type="ECO:0000313" key="1">
    <source>
        <dbReference type="EMBL" id="QGY48225.1"/>
    </source>
</evidence>
<dbReference type="PANTHER" id="PTHR43143:SF1">
    <property type="entry name" value="SERINE_THREONINE-PROTEIN PHOSPHATASE CPPED1"/>
    <property type="match status" value="1"/>
</dbReference>
<proteinExistence type="predicted"/>
<dbReference type="Proteomes" id="UP000428260">
    <property type="component" value="Chromosome"/>
</dbReference>
<dbReference type="KEGG" id="mcos:GM418_26105"/>
<dbReference type="InterPro" id="IPR029052">
    <property type="entry name" value="Metallo-depent_PP-like"/>
</dbReference>
<evidence type="ECO:0000313" key="2">
    <source>
        <dbReference type="Proteomes" id="UP000428260"/>
    </source>
</evidence>